<evidence type="ECO:0000313" key="2">
    <source>
        <dbReference type="EMBL" id="MBC8594462.1"/>
    </source>
</evidence>
<feature type="domain" description="Glycosyltransferase 2-like" evidence="1">
    <location>
        <begin position="4"/>
        <end position="109"/>
    </location>
</feature>
<dbReference type="PANTHER" id="PTHR22916:SF3">
    <property type="entry name" value="UDP-GLCNAC:BETAGAL BETA-1,3-N-ACETYLGLUCOSAMINYLTRANSFERASE-LIKE PROTEIN 1"/>
    <property type="match status" value="1"/>
</dbReference>
<organism evidence="2 3">
    <name type="scientific">Jilunia laotingensis</name>
    <dbReference type="NCBI Taxonomy" id="2763675"/>
    <lineage>
        <taxon>Bacteria</taxon>
        <taxon>Pseudomonadati</taxon>
        <taxon>Bacteroidota</taxon>
        <taxon>Bacteroidia</taxon>
        <taxon>Bacteroidales</taxon>
        <taxon>Bacteroidaceae</taxon>
        <taxon>Jilunia</taxon>
    </lineage>
</organism>
<comment type="caution">
    <text evidence="2">The sequence shown here is derived from an EMBL/GenBank/DDBJ whole genome shotgun (WGS) entry which is preliminary data.</text>
</comment>
<dbReference type="GO" id="GO:0016758">
    <property type="term" value="F:hexosyltransferase activity"/>
    <property type="evidence" value="ECO:0007669"/>
    <property type="project" value="UniProtKB-ARBA"/>
</dbReference>
<keyword evidence="3" id="KW-1185">Reference proteome</keyword>
<dbReference type="EMBL" id="JACRTF010000001">
    <property type="protein sequence ID" value="MBC8594462.1"/>
    <property type="molecule type" value="Genomic_DNA"/>
</dbReference>
<dbReference type="Gene3D" id="3.90.550.10">
    <property type="entry name" value="Spore Coat Polysaccharide Biosynthesis Protein SpsA, Chain A"/>
    <property type="match status" value="1"/>
</dbReference>
<dbReference type="Pfam" id="PF00535">
    <property type="entry name" value="Glycos_transf_2"/>
    <property type="match status" value="1"/>
</dbReference>
<evidence type="ECO:0000259" key="1">
    <source>
        <dbReference type="Pfam" id="PF00535"/>
    </source>
</evidence>
<reference evidence="2" key="1">
    <citation type="submission" date="2020-08" db="EMBL/GenBank/DDBJ databases">
        <title>Genome public.</title>
        <authorList>
            <person name="Liu C."/>
            <person name="Sun Q."/>
        </authorList>
    </citation>
    <scope>NUCLEOTIDE SEQUENCE</scope>
    <source>
        <strain evidence="2">N12</strain>
    </source>
</reference>
<dbReference type="InterPro" id="IPR029044">
    <property type="entry name" value="Nucleotide-diphossugar_trans"/>
</dbReference>
<name>A0A926IL07_9BACT</name>
<dbReference type="RefSeq" id="WP_262435553.1">
    <property type="nucleotide sequence ID" value="NZ_JACRTF010000001.1"/>
</dbReference>
<dbReference type="Proteomes" id="UP000651085">
    <property type="component" value="Unassembled WGS sequence"/>
</dbReference>
<dbReference type="SUPFAM" id="SSF53448">
    <property type="entry name" value="Nucleotide-diphospho-sugar transferases"/>
    <property type="match status" value="1"/>
</dbReference>
<dbReference type="AlphaFoldDB" id="A0A926IL07"/>
<accession>A0A926IL07</accession>
<dbReference type="InterPro" id="IPR001173">
    <property type="entry name" value="Glyco_trans_2-like"/>
</dbReference>
<protein>
    <submittedName>
        <fullName evidence="2">Glycosyltransferase family 2 protein</fullName>
    </submittedName>
</protein>
<dbReference type="PANTHER" id="PTHR22916">
    <property type="entry name" value="GLYCOSYLTRANSFERASE"/>
    <property type="match status" value="1"/>
</dbReference>
<evidence type="ECO:0000313" key="3">
    <source>
        <dbReference type="Proteomes" id="UP000651085"/>
    </source>
</evidence>
<dbReference type="CDD" id="cd00761">
    <property type="entry name" value="Glyco_tranf_GTA_type"/>
    <property type="match status" value="1"/>
</dbReference>
<sequence length="307" mass="36324">MKLSIITPVYNRADCIIRCLKSVAQQNSSNEIEHWIVDDGSTDESYKLAKEFSEKHNNIHLLKFDINRGVNAARNYAISCCTGDYILFLDSDDELTEDAIQIIQQTLVQYDGYEHYLFAVDSRENYYQAQPLLQGTCSVINYKDWIQGKIDGDFAHVVSRKIMKKYSFNEQIRIYEKITFFKYYKDSKQQFFTHKTIKKVENGRNDSVSFDYFLNNRNSIHNQGIALQEIIYTFHDDYIKYGENEKLMKMITKSMFLLIADEDYLGYDSMLNSFKKRILFIQIIRFLHLGKLLRWFIISYSKIKNNN</sequence>
<gene>
    <name evidence="2" type="ORF">H8744_14695</name>
</gene>
<proteinExistence type="predicted"/>